<dbReference type="SUPFAM" id="SSF53474">
    <property type="entry name" value="alpha/beta-Hydrolases"/>
    <property type="match status" value="1"/>
</dbReference>
<keyword evidence="5" id="KW-0325">Glycoprotein</keyword>
<protein>
    <recommendedName>
        <fullName evidence="6">Carboxylic ester hydrolase</fullName>
        <ecNumber evidence="6">3.1.1.-</ecNumber>
    </recommendedName>
</protein>
<dbReference type="InterPro" id="IPR029058">
    <property type="entry name" value="AB_hydrolase_fold"/>
</dbReference>
<dbReference type="AlphaFoldDB" id="A0A9P0LDU7"/>
<evidence type="ECO:0000256" key="6">
    <source>
        <dbReference type="RuleBase" id="RU361235"/>
    </source>
</evidence>
<evidence type="ECO:0000259" key="7">
    <source>
        <dbReference type="Pfam" id="PF00135"/>
    </source>
</evidence>
<comment type="similarity">
    <text evidence="1 6">Belongs to the type-B carboxylesterase/lipase family.</text>
</comment>
<dbReference type="EC" id="3.1.1.-" evidence="6"/>
<dbReference type="OrthoDB" id="408631at2759"/>
<dbReference type="EMBL" id="CAKOFQ010007086">
    <property type="protein sequence ID" value="CAH1990393.1"/>
    <property type="molecule type" value="Genomic_DNA"/>
</dbReference>
<gene>
    <name evidence="8" type="ORF">ACAOBT_LOCUS19629</name>
</gene>
<comment type="caution">
    <text evidence="8">The sequence shown here is derived from an EMBL/GenBank/DDBJ whole genome shotgun (WGS) entry which is preliminary data.</text>
</comment>
<dbReference type="PANTHER" id="PTHR43142">
    <property type="entry name" value="CARBOXYLIC ESTER HYDROLASE"/>
    <property type="match status" value="1"/>
</dbReference>
<dbReference type="InterPro" id="IPR019826">
    <property type="entry name" value="Carboxylesterase_B_AS"/>
</dbReference>
<evidence type="ECO:0000313" key="8">
    <source>
        <dbReference type="EMBL" id="CAH1990393.1"/>
    </source>
</evidence>
<dbReference type="Pfam" id="PF00135">
    <property type="entry name" value="COesterase"/>
    <property type="match status" value="1"/>
</dbReference>
<keyword evidence="3 6" id="KW-0378">Hydrolase</keyword>
<keyword evidence="9" id="KW-1185">Reference proteome</keyword>
<keyword evidence="2" id="KW-0719">Serine esterase</keyword>
<feature type="domain" description="Carboxylesterase type B" evidence="7">
    <location>
        <begin position="41"/>
        <end position="527"/>
    </location>
</feature>
<proteinExistence type="inferred from homology"/>
<feature type="signal peptide" evidence="6">
    <location>
        <begin position="1"/>
        <end position="21"/>
    </location>
</feature>
<evidence type="ECO:0000313" key="9">
    <source>
        <dbReference type="Proteomes" id="UP001152888"/>
    </source>
</evidence>
<dbReference type="Gene3D" id="3.40.50.1820">
    <property type="entry name" value="alpha/beta hydrolase"/>
    <property type="match status" value="1"/>
</dbReference>
<feature type="chain" id="PRO_5040542436" description="Carboxylic ester hydrolase" evidence="6">
    <location>
        <begin position="22"/>
        <end position="546"/>
    </location>
</feature>
<sequence length="546" mass="61526">MMTKVIIVILSLAYLQHQALSQIQEDDNDAELYVTLNQPKNSTLRGHHLTSFQGKKYCAFQEIPYAIPPIGERRFKAPEPMQPWKGIYNATKSEKMCTQFTERRGTTVTGEEDCLYLYVYTPLNPKKITKKLPVLFWIHGGGFVEGSGRNQTHNPTYFMDEEIVIVTINYRLGILGFLTTGDSVIPSNLGLRDQRLALEWTHANIEKFGGDPKNITIFGESAGAASVGYHLLGYAEKPLFAAAILASGTAQNIWTYQHDPRRRAFETGKSLDKHFKSDDSAALLALLQNVSAPSLLKSDLHSDTKRVAILANDKNWFRPPTDAMEKGQFAKVPMMVGFNSEEFGYPDKDACLNGANEIDKNISSILGVLDVGKHNSSEIGLRLKELYTKGLFADDLLAYVKYLSDYLFISAIVKHADSASKFVPTYLYSFSFKSSKGPRSGVPGVNGVYHAEDLSFYWKDCLFEVPESERIIAKKFVRILTNFVKYKNPMPHKDPLLENVSWPTVKPNQIKYMNFGSTFKVEENPRNYSAIDTLLKKYLVKPVIVY</sequence>
<dbReference type="Proteomes" id="UP001152888">
    <property type="component" value="Unassembled WGS sequence"/>
</dbReference>
<evidence type="ECO:0000256" key="1">
    <source>
        <dbReference type="ARBA" id="ARBA00005964"/>
    </source>
</evidence>
<reference evidence="8" key="1">
    <citation type="submission" date="2022-03" db="EMBL/GenBank/DDBJ databases">
        <authorList>
            <person name="Sayadi A."/>
        </authorList>
    </citation>
    <scope>NUCLEOTIDE SEQUENCE</scope>
</reference>
<evidence type="ECO:0000256" key="2">
    <source>
        <dbReference type="ARBA" id="ARBA00022487"/>
    </source>
</evidence>
<dbReference type="GO" id="GO:0052689">
    <property type="term" value="F:carboxylic ester hydrolase activity"/>
    <property type="evidence" value="ECO:0007669"/>
    <property type="project" value="UniProtKB-KW"/>
</dbReference>
<evidence type="ECO:0000256" key="3">
    <source>
        <dbReference type="ARBA" id="ARBA00022801"/>
    </source>
</evidence>
<accession>A0A9P0LDU7</accession>
<dbReference type="InterPro" id="IPR002018">
    <property type="entry name" value="CarbesteraseB"/>
</dbReference>
<dbReference type="PROSITE" id="PS00122">
    <property type="entry name" value="CARBOXYLESTERASE_B_1"/>
    <property type="match status" value="1"/>
</dbReference>
<evidence type="ECO:0000256" key="4">
    <source>
        <dbReference type="ARBA" id="ARBA00023157"/>
    </source>
</evidence>
<dbReference type="PANTHER" id="PTHR43142:SF1">
    <property type="entry name" value="CARBOXYLIC ESTER HYDROLASE"/>
    <property type="match status" value="1"/>
</dbReference>
<organism evidence="8 9">
    <name type="scientific">Acanthoscelides obtectus</name>
    <name type="common">Bean weevil</name>
    <name type="synonym">Bruchus obtectus</name>
    <dbReference type="NCBI Taxonomy" id="200917"/>
    <lineage>
        <taxon>Eukaryota</taxon>
        <taxon>Metazoa</taxon>
        <taxon>Ecdysozoa</taxon>
        <taxon>Arthropoda</taxon>
        <taxon>Hexapoda</taxon>
        <taxon>Insecta</taxon>
        <taxon>Pterygota</taxon>
        <taxon>Neoptera</taxon>
        <taxon>Endopterygota</taxon>
        <taxon>Coleoptera</taxon>
        <taxon>Polyphaga</taxon>
        <taxon>Cucujiformia</taxon>
        <taxon>Chrysomeloidea</taxon>
        <taxon>Chrysomelidae</taxon>
        <taxon>Bruchinae</taxon>
        <taxon>Bruchini</taxon>
        <taxon>Acanthoscelides</taxon>
    </lineage>
</organism>
<keyword evidence="6" id="KW-0732">Signal</keyword>
<keyword evidence="4" id="KW-1015">Disulfide bond</keyword>
<evidence type="ECO:0000256" key="5">
    <source>
        <dbReference type="ARBA" id="ARBA00023180"/>
    </source>
</evidence>
<name>A0A9P0LDU7_ACAOB</name>